<name>A0AC61QLT6_9BACT</name>
<evidence type="ECO:0000313" key="1">
    <source>
        <dbReference type="EMBL" id="TGX79975.1"/>
    </source>
</evidence>
<reference evidence="1" key="1">
    <citation type="submission" date="2019-04" db="EMBL/GenBank/DDBJ databases">
        <title>Microbes associate with the intestines of laboratory mice.</title>
        <authorList>
            <person name="Navarre W."/>
            <person name="Wong E."/>
            <person name="Huang K."/>
            <person name="Tropini C."/>
            <person name="Ng K."/>
            <person name="Yu B."/>
        </authorList>
    </citation>
    <scope>NUCLEOTIDE SEQUENCE</scope>
    <source>
        <strain evidence="1">NM73_A23</strain>
    </source>
</reference>
<protein>
    <submittedName>
        <fullName evidence="1">Uncharacterized protein</fullName>
    </submittedName>
</protein>
<proteinExistence type="predicted"/>
<gene>
    <name evidence="1" type="ORF">E5358_13950</name>
</gene>
<comment type="caution">
    <text evidence="1">The sequence shown here is derived from an EMBL/GenBank/DDBJ whole genome shotgun (WGS) entry which is preliminary data.</text>
</comment>
<accession>A0AC61QLT6</accession>
<keyword evidence="2" id="KW-1185">Reference proteome</keyword>
<evidence type="ECO:0000313" key="2">
    <source>
        <dbReference type="Proteomes" id="UP000308886"/>
    </source>
</evidence>
<organism evidence="1 2">
    <name type="scientific">Palleniella muris</name>
    <dbReference type="NCBI Taxonomy" id="3038145"/>
    <lineage>
        <taxon>Bacteria</taxon>
        <taxon>Pseudomonadati</taxon>
        <taxon>Bacteroidota</taxon>
        <taxon>Bacteroidia</taxon>
        <taxon>Bacteroidales</taxon>
        <taxon>Prevotellaceae</taxon>
        <taxon>Palleniella</taxon>
    </lineage>
</organism>
<sequence length="221" mass="25579">MRFGTLEYGMEYVYSATDNAKQTVDADDGNKPFASTQWESAFSFYVGFNKRFGKKGLIGVSAQAEYFKSTLDSVQVNKSKVLWNTFSVYPRVTFMYKLGKYGSMQFALSSQKHYPPYWVTASNRTAINNYCFNEGNPELKPYTRYSLLHSKYIFGAFYEYCNDYYTQLLTQSDDELSAVYKYYNMERSTKVGVMSVVPVKWGTSFNIRFTGMLLSMFQKGR</sequence>
<dbReference type="Proteomes" id="UP000308886">
    <property type="component" value="Unassembled WGS sequence"/>
</dbReference>
<dbReference type="EMBL" id="SRZC01000032">
    <property type="protein sequence ID" value="TGX79975.1"/>
    <property type="molecule type" value="Genomic_DNA"/>
</dbReference>